<evidence type="ECO:0000256" key="2">
    <source>
        <dbReference type="ARBA" id="ARBA00013081"/>
    </source>
</evidence>
<sequence>MEKWGVGMKMVVKTDKGKKRETNQDFANTYKNQQDFTLAVLCDGMGGHRAGDIASEMVVSHLGNHWEKSFFASVNDVAEWLEERINRENERLVEKSQQYSDLKGMGTTLVAVAEANDGFVIANIGDSRAYRLIDGHLTQVTDDHSLVGELLRSGELTAEEASNHPKKNILTRSLGVSEQLGIDIDIYSYKEDEFILLCSDGLTNMVADKEIEKIIYASESLETRAAMLVDLANERGGIDNITVIMIDLYEGKGE</sequence>
<keyword evidence="5" id="KW-0904">Protein phosphatase</keyword>
<gene>
    <name evidence="10" type="ORF">SAMN04488506_1117</name>
</gene>
<evidence type="ECO:0000313" key="11">
    <source>
        <dbReference type="Proteomes" id="UP000199136"/>
    </source>
</evidence>
<keyword evidence="3" id="KW-0479">Metal-binding</keyword>
<dbReference type="RefSeq" id="WP_425248175.1">
    <property type="nucleotide sequence ID" value="NZ_FOXW01000003.1"/>
</dbReference>
<dbReference type="STRING" id="82801.SAMN04488506_1117"/>
<evidence type="ECO:0000256" key="4">
    <source>
        <dbReference type="ARBA" id="ARBA00022801"/>
    </source>
</evidence>
<evidence type="ECO:0000256" key="1">
    <source>
        <dbReference type="ARBA" id="ARBA00001936"/>
    </source>
</evidence>
<evidence type="ECO:0000256" key="6">
    <source>
        <dbReference type="ARBA" id="ARBA00023211"/>
    </source>
</evidence>
<dbReference type="InterPro" id="IPR036457">
    <property type="entry name" value="PPM-type-like_dom_sf"/>
</dbReference>
<evidence type="ECO:0000259" key="9">
    <source>
        <dbReference type="PROSITE" id="PS51746"/>
    </source>
</evidence>
<keyword evidence="4" id="KW-0378">Hydrolase</keyword>
<dbReference type="PANTHER" id="PTHR47992">
    <property type="entry name" value="PROTEIN PHOSPHATASE"/>
    <property type="match status" value="1"/>
</dbReference>
<dbReference type="SMART" id="SM00332">
    <property type="entry name" value="PP2Cc"/>
    <property type="match status" value="1"/>
</dbReference>
<keyword evidence="6" id="KW-0464">Manganese</keyword>
<dbReference type="GO" id="GO:0004722">
    <property type="term" value="F:protein serine/threonine phosphatase activity"/>
    <property type="evidence" value="ECO:0007669"/>
    <property type="project" value="UniProtKB-EC"/>
</dbReference>
<comment type="catalytic activity">
    <reaction evidence="7">
        <text>O-phospho-L-seryl-[protein] + H2O = L-seryl-[protein] + phosphate</text>
        <dbReference type="Rhea" id="RHEA:20629"/>
        <dbReference type="Rhea" id="RHEA-COMP:9863"/>
        <dbReference type="Rhea" id="RHEA-COMP:11604"/>
        <dbReference type="ChEBI" id="CHEBI:15377"/>
        <dbReference type="ChEBI" id="CHEBI:29999"/>
        <dbReference type="ChEBI" id="CHEBI:43474"/>
        <dbReference type="ChEBI" id="CHEBI:83421"/>
        <dbReference type="EC" id="3.1.3.16"/>
    </reaction>
</comment>
<dbReference type="SUPFAM" id="SSF81606">
    <property type="entry name" value="PP2C-like"/>
    <property type="match status" value="1"/>
</dbReference>
<evidence type="ECO:0000256" key="5">
    <source>
        <dbReference type="ARBA" id="ARBA00022912"/>
    </source>
</evidence>
<accession>A0A1I5WVA4</accession>
<proteinExistence type="predicted"/>
<dbReference type="Proteomes" id="UP000199136">
    <property type="component" value="Unassembled WGS sequence"/>
</dbReference>
<dbReference type="AlphaFoldDB" id="A0A1I5WVA4"/>
<comment type="catalytic activity">
    <reaction evidence="8">
        <text>O-phospho-L-threonyl-[protein] + H2O = L-threonyl-[protein] + phosphate</text>
        <dbReference type="Rhea" id="RHEA:47004"/>
        <dbReference type="Rhea" id="RHEA-COMP:11060"/>
        <dbReference type="Rhea" id="RHEA-COMP:11605"/>
        <dbReference type="ChEBI" id="CHEBI:15377"/>
        <dbReference type="ChEBI" id="CHEBI:30013"/>
        <dbReference type="ChEBI" id="CHEBI:43474"/>
        <dbReference type="ChEBI" id="CHEBI:61977"/>
        <dbReference type="EC" id="3.1.3.16"/>
    </reaction>
</comment>
<evidence type="ECO:0000256" key="7">
    <source>
        <dbReference type="ARBA" id="ARBA00047761"/>
    </source>
</evidence>
<dbReference type="PROSITE" id="PS51746">
    <property type="entry name" value="PPM_2"/>
    <property type="match status" value="1"/>
</dbReference>
<name>A0A1I5WVA4_9LACT</name>
<dbReference type="Pfam" id="PF13672">
    <property type="entry name" value="PP2C_2"/>
    <property type="match status" value="1"/>
</dbReference>
<dbReference type="InterPro" id="IPR015655">
    <property type="entry name" value="PP2C"/>
</dbReference>
<evidence type="ECO:0000313" key="10">
    <source>
        <dbReference type="EMBL" id="SFQ23551.1"/>
    </source>
</evidence>
<dbReference type="EMBL" id="FOXW01000003">
    <property type="protein sequence ID" value="SFQ23551.1"/>
    <property type="molecule type" value="Genomic_DNA"/>
</dbReference>
<dbReference type="CDD" id="cd00143">
    <property type="entry name" value="PP2Cc"/>
    <property type="match status" value="1"/>
</dbReference>
<organism evidence="10 11">
    <name type="scientific">Desemzia incerta</name>
    <dbReference type="NCBI Taxonomy" id="82801"/>
    <lineage>
        <taxon>Bacteria</taxon>
        <taxon>Bacillati</taxon>
        <taxon>Bacillota</taxon>
        <taxon>Bacilli</taxon>
        <taxon>Lactobacillales</taxon>
        <taxon>Carnobacteriaceae</taxon>
        <taxon>Desemzia</taxon>
    </lineage>
</organism>
<dbReference type="NCBIfam" id="NF033484">
    <property type="entry name" value="Stp1_PP2C_phos"/>
    <property type="match status" value="1"/>
</dbReference>
<dbReference type="InterPro" id="IPR001932">
    <property type="entry name" value="PPM-type_phosphatase-like_dom"/>
</dbReference>
<keyword evidence="11" id="KW-1185">Reference proteome</keyword>
<reference evidence="10 11" key="1">
    <citation type="submission" date="2016-10" db="EMBL/GenBank/DDBJ databases">
        <authorList>
            <person name="de Groot N.N."/>
        </authorList>
    </citation>
    <scope>NUCLEOTIDE SEQUENCE [LARGE SCALE GENOMIC DNA]</scope>
    <source>
        <strain evidence="10 11">DSM 20581</strain>
    </source>
</reference>
<dbReference type="EC" id="3.1.3.16" evidence="2"/>
<dbReference type="FunFam" id="3.60.40.10:FF:000002">
    <property type="entry name" value="Serine/threonine phosphatase stp"/>
    <property type="match status" value="1"/>
</dbReference>
<dbReference type="Gene3D" id="3.60.40.10">
    <property type="entry name" value="PPM-type phosphatase domain"/>
    <property type="match status" value="1"/>
</dbReference>
<feature type="domain" description="PPM-type phosphatase" evidence="9">
    <location>
        <begin position="9"/>
        <end position="248"/>
    </location>
</feature>
<protein>
    <recommendedName>
        <fullName evidence="2">protein-serine/threonine phosphatase</fullName>
        <ecNumber evidence="2">3.1.3.16</ecNumber>
    </recommendedName>
</protein>
<comment type="cofactor">
    <cofactor evidence="1">
        <name>Mn(2+)</name>
        <dbReference type="ChEBI" id="CHEBI:29035"/>
    </cofactor>
</comment>
<dbReference type="SMART" id="SM00331">
    <property type="entry name" value="PP2C_SIG"/>
    <property type="match status" value="1"/>
</dbReference>
<evidence type="ECO:0000256" key="8">
    <source>
        <dbReference type="ARBA" id="ARBA00048336"/>
    </source>
</evidence>
<evidence type="ECO:0000256" key="3">
    <source>
        <dbReference type="ARBA" id="ARBA00022723"/>
    </source>
</evidence>
<dbReference type="GO" id="GO:0046872">
    <property type="term" value="F:metal ion binding"/>
    <property type="evidence" value="ECO:0007669"/>
    <property type="project" value="UniProtKB-KW"/>
</dbReference>